<comment type="caution">
    <text evidence="2">The sequence shown here is derived from an EMBL/GenBank/DDBJ whole genome shotgun (WGS) entry which is preliminary data.</text>
</comment>
<sequence length="88" mass="9900">MARYFFNVRHHPGLEGLARDPEGDELPDGAAAREHALAVARDLIARTRLDSVRDWFECSFEITDEEGRPVMIVPFGDTVPDETDEGED</sequence>
<evidence type="ECO:0000313" key="3">
    <source>
        <dbReference type="Proteomes" id="UP000305267"/>
    </source>
</evidence>
<reference evidence="2 3" key="1">
    <citation type="submission" date="2019-06" db="EMBL/GenBank/DDBJ databases">
        <title>Genome of Methylobacterium sp. 17Sr1-39.</title>
        <authorList>
            <person name="Seo T."/>
        </authorList>
    </citation>
    <scope>NUCLEOTIDE SEQUENCE [LARGE SCALE GENOMIC DNA]</scope>
    <source>
        <strain evidence="2 3">17Sr1-39</strain>
    </source>
</reference>
<dbReference type="RefSeq" id="WP_139039113.1">
    <property type="nucleotide sequence ID" value="NZ_VDDA01000021.1"/>
</dbReference>
<dbReference type="Proteomes" id="UP000305267">
    <property type="component" value="Unassembled WGS sequence"/>
</dbReference>
<dbReference type="OrthoDB" id="8021130at2"/>
<dbReference type="InterPro" id="IPR054189">
    <property type="entry name" value="DUF6894"/>
</dbReference>
<feature type="domain" description="DUF6894" evidence="1">
    <location>
        <begin position="3"/>
        <end position="75"/>
    </location>
</feature>
<evidence type="ECO:0000313" key="2">
    <source>
        <dbReference type="EMBL" id="TNC08755.1"/>
    </source>
</evidence>
<organism evidence="2 3">
    <name type="scientific">Methylobacterium terricola</name>
    <dbReference type="NCBI Taxonomy" id="2583531"/>
    <lineage>
        <taxon>Bacteria</taxon>
        <taxon>Pseudomonadati</taxon>
        <taxon>Pseudomonadota</taxon>
        <taxon>Alphaproteobacteria</taxon>
        <taxon>Hyphomicrobiales</taxon>
        <taxon>Methylobacteriaceae</taxon>
        <taxon>Methylobacterium</taxon>
    </lineage>
</organism>
<accession>A0A5C4L8T1</accession>
<name>A0A5C4L8T1_9HYPH</name>
<evidence type="ECO:0000259" key="1">
    <source>
        <dbReference type="Pfam" id="PF21834"/>
    </source>
</evidence>
<proteinExistence type="predicted"/>
<gene>
    <name evidence="2" type="ORF">FF100_28350</name>
</gene>
<keyword evidence="3" id="KW-1185">Reference proteome</keyword>
<dbReference type="AlphaFoldDB" id="A0A5C4L8T1"/>
<dbReference type="Pfam" id="PF21834">
    <property type="entry name" value="DUF6894"/>
    <property type="match status" value="1"/>
</dbReference>
<protein>
    <recommendedName>
        <fullName evidence="1">DUF6894 domain-containing protein</fullName>
    </recommendedName>
</protein>
<dbReference type="EMBL" id="VDDA01000021">
    <property type="protein sequence ID" value="TNC08755.1"/>
    <property type="molecule type" value="Genomic_DNA"/>
</dbReference>